<dbReference type="AlphaFoldDB" id="A0A4Y7L3G3"/>
<name>A0A4Y7L3G3_PAPSO</name>
<evidence type="ECO:0000313" key="1">
    <source>
        <dbReference type="EMBL" id="RZC78901.1"/>
    </source>
</evidence>
<dbReference type="EMBL" id="CM010723">
    <property type="protein sequence ID" value="RZC78901.1"/>
    <property type="molecule type" value="Genomic_DNA"/>
</dbReference>
<evidence type="ECO:0000313" key="2">
    <source>
        <dbReference type="Proteomes" id="UP000316621"/>
    </source>
</evidence>
<protein>
    <submittedName>
        <fullName evidence="1">Uncharacterized protein</fullName>
    </submittedName>
</protein>
<dbReference type="Proteomes" id="UP000316621">
    <property type="component" value="Chromosome 9"/>
</dbReference>
<dbReference type="Gramene" id="RZC78901">
    <property type="protein sequence ID" value="RZC78901"/>
    <property type="gene ID" value="C5167_003093"/>
</dbReference>
<proteinExistence type="predicted"/>
<reference evidence="1 2" key="1">
    <citation type="journal article" date="2018" name="Science">
        <title>The opium poppy genome and morphinan production.</title>
        <authorList>
            <person name="Guo L."/>
            <person name="Winzer T."/>
            <person name="Yang X."/>
            <person name="Li Y."/>
            <person name="Ning Z."/>
            <person name="He Z."/>
            <person name="Teodor R."/>
            <person name="Lu Y."/>
            <person name="Bowser T.A."/>
            <person name="Graham I.A."/>
            <person name="Ye K."/>
        </authorList>
    </citation>
    <scope>NUCLEOTIDE SEQUENCE [LARGE SCALE GENOMIC DNA]</scope>
    <source>
        <strain evidence="2">cv. HN1</strain>
        <tissue evidence="1">Leaves</tissue>
    </source>
</reference>
<organism evidence="1 2">
    <name type="scientific">Papaver somniferum</name>
    <name type="common">Opium poppy</name>
    <dbReference type="NCBI Taxonomy" id="3469"/>
    <lineage>
        <taxon>Eukaryota</taxon>
        <taxon>Viridiplantae</taxon>
        <taxon>Streptophyta</taxon>
        <taxon>Embryophyta</taxon>
        <taxon>Tracheophyta</taxon>
        <taxon>Spermatophyta</taxon>
        <taxon>Magnoliopsida</taxon>
        <taxon>Ranunculales</taxon>
        <taxon>Papaveraceae</taxon>
        <taxon>Papaveroideae</taxon>
        <taxon>Papaver</taxon>
    </lineage>
</organism>
<accession>A0A4Y7L3G3</accession>
<gene>
    <name evidence="1" type="ORF">C5167_003093</name>
</gene>
<keyword evidence="2" id="KW-1185">Reference proteome</keyword>
<sequence>MSRPARRGGILFSSAWGFLETEGSCGITLKSLTICLQCCHLGLIAILNLNSQLSSDGFVVLQFGVCSYSKPLSSCPGKTPLYLAAQGGFLECVQQCLA</sequence>